<reference evidence="3" key="1">
    <citation type="submission" date="2013-01" db="EMBL/GenBank/DDBJ databases">
        <title>Draft Genome Sequence of a Mulberry Tree, Morus notabilis C.K. Schneid.</title>
        <authorList>
            <person name="He N."/>
            <person name="Zhao S."/>
        </authorList>
    </citation>
    <scope>NUCLEOTIDE SEQUENCE</scope>
</reference>
<evidence type="ECO:0000313" key="3">
    <source>
        <dbReference type="Proteomes" id="UP000030645"/>
    </source>
</evidence>
<dbReference type="EMBL" id="KE345830">
    <property type="protein sequence ID" value="EXC18092.1"/>
    <property type="molecule type" value="Genomic_DNA"/>
</dbReference>
<dbReference type="AlphaFoldDB" id="W9RYW9"/>
<dbReference type="Proteomes" id="UP000030645">
    <property type="component" value="Unassembled WGS sequence"/>
</dbReference>
<evidence type="ECO:0000313" key="1">
    <source>
        <dbReference type="EMBL" id="EXB69697.1"/>
    </source>
</evidence>
<dbReference type="EMBL" id="KE344590">
    <property type="protein sequence ID" value="EXB69697.1"/>
    <property type="molecule type" value="Genomic_DNA"/>
</dbReference>
<protein>
    <submittedName>
        <fullName evidence="2">Uncharacterized protein</fullName>
    </submittedName>
</protein>
<reference evidence="2" key="2">
    <citation type="submission" date="2013-06" db="EMBL/GenBank/DDBJ databases">
        <title>Draft Genome Sequence of a Mulberry Tree, Morus notabilis C.K. Schn.</title>
        <authorList>
            <person name="He N."/>
            <person name="Zhao S."/>
        </authorList>
    </citation>
    <scope>NUCLEOTIDE SEQUENCE</scope>
</reference>
<accession>W9RYW9</accession>
<gene>
    <name evidence="1" type="ORF">L484_002152</name>
    <name evidence="2" type="ORF">L484_014492</name>
</gene>
<proteinExistence type="predicted"/>
<organism evidence="2 3">
    <name type="scientific">Morus notabilis</name>
    <dbReference type="NCBI Taxonomy" id="981085"/>
    <lineage>
        <taxon>Eukaryota</taxon>
        <taxon>Viridiplantae</taxon>
        <taxon>Streptophyta</taxon>
        <taxon>Embryophyta</taxon>
        <taxon>Tracheophyta</taxon>
        <taxon>Spermatophyta</taxon>
        <taxon>Magnoliopsida</taxon>
        <taxon>eudicotyledons</taxon>
        <taxon>Gunneridae</taxon>
        <taxon>Pentapetalae</taxon>
        <taxon>rosids</taxon>
        <taxon>fabids</taxon>
        <taxon>Rosales</taxon>
        <taxon>Moraceae</taxon>
        <taxon>Moreae</taxon>
        <taxon>Morus</taxon>
    </lineage>
</organism>
<sequence>MADRSTYVRLVCTVKCFLLGEFFDKNGRNSPSSAVITRFPLFYRRRLFSLSANLILAILSSFCARPPPQPQLDHQTRHLRLISEPISVVTKDEKGQGRFSVVWGPVNFDRRCNCRERRKRVIRKGDRVGFQLPTWRFLRRVTTQNDLTISGSNSQQR</sequence>
<evidence type="ECO:0000313" key="2">
    <source>
        <dbReference type="EMBL" id="EXC18092.1"/>
    </source>
</evidence>
<keyword evidence="3" id="KW-1185">Reference proteome</keyword>
<name>W9RYW9_9ROSA</name>